<evidence type="ECO:0000256" key="2">
    <source>
        <dbReference type="SAM" id="SignalP"/>
    </source>
</evidence>
<feature type="compositionally biased region" description="Low complexity" evidence="1">
    <location>
        <begin position="201"/>
        <end position="219"/>
    </location>
</feature>
<dbReference type="STRING" id="1754192.A0A1Y1WQ19"/>
<dbReference type="Proteomes" id="UP000193944">
    <property type="component" value="Unassembled WGS sequence"/>
</dbReference>
<evidence type="ECO:0000313" key="4">
    <source>
        <dbReference type="Proteomes" id="UP000193944"/>
    </source>
</evidence>
<organism evidence="3 4">
    <name type="scientific">Anaeromyces robustus</name>
    <dbReference type="NCBI Taxonomy" id="1754192"/>
    <lineage>
        <taxon>Eukaryota</taxon>
        <taxon>Fungi</taxon>
        <taxon>Fungi incertae sedis</taxon>
        <taxon>Chytridiomycota</taxon>
        <taxon>Chytridiomycota incertae sedis</taxon>
        <taxon>Neocallimastigomycetes</taxon>
        <taxon>Neocallimastigales</taxon>
        <taxon>Neocallimastigaceae</taxon>
        <taxon>Anaeromyces</taxon>
    </lineage>
</organism>
<feature type="compositionally biased region" description="Low complexity" evidence="1">
    <location>
        <begin position="341"/>
        <end position="352"/>
    </location>
</feature>
<evidence type="ECO:0000256" key="1">
    <source>
        <dbReference type="SAM" id="MobiDB-lite"/>
    </source>
</evidence>
<feature type="compositionally biased region" description="Gly residues" evidence="1">
    <location>
        <begin position="220"/>
        <end position="236"/>
    </location>
</feature>
<accession>A0A1Y1WQ19</accession>
<evidence type="ECO:0000313" key="3">
    <source>
        <dbReference type="EMBL" id="ORX75388.1"/>
    </source>
</evidence>
<feature type="region of interest" description="Disordered" evidence="1">
    <location>
        <begin position="201"/>
        <end position="358"/>
    </location>
</feature>
<sequence>MKISTAIITLLAASSTYSHYIKREIKIINGDNNGNTQALGETDGLIGVGDNKSTGTGDVDQNAVNNCKTGIKEYTECITVKEKISKSNIDKYCETFNSEKCKKLFRQGILNVVPSCSSIPKGYQKQIKKKYDTLNYTFKLLCATDETKQYCPLSNSYITNGNAAFNNEGFNKAVQETCKSKACTDAAIEAFVILERSDAINTTGNKSTGTGTGTSTPNNIGGGGIGGNVGGAGAGAGTDNKTKRDIVINGGGNGSNNNTPGNTPGGSPGNTPGGNTGNTPGGSPGNTPGGNTGNTPGGSPGNTPGGNTGNTPGGSPGSPGNTPGGNTPGGSPGGSPGGNTGNSPAGGNSNTSIGVGNGSPLSEVLAKLRADQCSSQSKAMVNGGDPQNASGAETIKASTTLLITICVLLFSIF</sequence>
<protein>
    <submittedName>
        <fullName evidence="3">Uncharacterized protein</fullName>
    </submittedName>
</protein>
<gene>
    <name evidence="3" type="ORF">BCR32DRAFT_329835</name>
</gene>
<feature type="chain" id="PRO_5013390709" evidence="2">
    <location>
        <begin position="19"/>
        <end position="413"/>
    </location>
</feature>
<dbReference type="EMBL" id="MCFG01000360">
    <property type="protein sequence ID" value="ORX75388.1"/>
    <property type="molecule type" value="Genomic_DNA"/>
</dbReference>
<proteinExistence type="predicted"/>
<keyword evidence="2" id="KW-0732">Signal</keyword>
<feature type="compositionally biased region" description="Gly residues" evidence="1">
    <location>
        <begin position="263"/>
        <end position="340"/>
    </location>
</feature>
<feature type="signal peptide" evidence="2">
    <location>
        <begin position="1"/>
        <end position="18"/>
    </location>
</feature>
<reference evidence="3 4" key="1">
    <citation type="submission" date="2016-08" db="EMBL/GenBank/DDBJ databases">
        <title>A Parts List for Fungal Cellulosomes Revealed by Comparative Genomics.</title>
        <authorList>
            <consortium name="DOE Joint Genome Institute"/>
            <person name="Haitjema C.H."/>
            <person name="Gilmore S.P."/>
            <person name="Henske J.K."/>
            <person name="Solomon K.V."/>
            <person name="De Groot R."/>
            <person name="Kuo A."/>
            <person name="Mondo S.J."/>
            <person name="Salamov A.A."/>
            <person name="Labutti K."/>
            <person name="Zhao Z."/>
            <person name="Chiniquy J."/>
            <person name="Barry K."/>
            <person name="Brewer H.M."/>
            <person name="Purvine S.O."/>
            <person name="Wright A.T."/>
            <person name="Boxma B."/>
            <person name="Van Alen T."/>
            <person name="Hackstein J.H."/>
            <person name="Baker S.E."/>
            <person name="Grigoriev I.V."/>
            <person name="O'Malley M.A."/>
        </authorList>
    </citation>
    <scope>NUCLEOTIDE SEQUENCE [LARGE SCALE GENOMIC DNA]</scope>
    <source>
        <strain evidence="3 4">S4</strain>
    </source>
</reference>
<reference evidence="3 4" key="2">
    <citation type="submission" date="2016-08" db="EMBL/GenBank/DDBJ databases">
        <title>Pervasive Adenine N6-methylation of Active Genes in Fungi.</title>
        <authorList>
            <consortium name="DOE Joint Genome Institute"/>
            <person name="Mondo S.J."/>
            <person name="Dannebaum R.O."/>
            <person name="Kuo R.C."/>
            <person name="Labutti K."/>
            <person name="Haridas S."/>
            <person name="Kuo A."/>
            <person name="Salamov A."/>
            <person name="Ahrendt S.R."/>
            <person name="Lipzen A."/>
            <person name="Sullivan W."/>
            <person name="Andreopoulos W.B."/>
            <person name="Clum A."/>
            <person name="Lindquist E."/>
            <person name="Daum C."/>
            <person name="Ramamoorthy G.K."/>
            <person name="Gryganskyi A."/>
            <person name="Culley D."/>
            <person name="Magnuson J.K."/>
            <person name="James T.Y."/>
            <person name="O'Malley M.A."/>
            <person name="Stajich J.E."/>
            <person name="Spatafora J.W."/>
            <person name="Visel A."/>
            <person name="Grigoriev I.V."/>
        </authorList>
    </citation>
    <scope>NUCLEOTIDE SEQUENCE [LARGE SCALE GENOMIC DNA]</scope>
    <source>
        <strain evidence="3 4">S4</strain>
    </source>
</reference>
<name>A0A1Y1WQ19_9FUNG</name>
<dbReference type="AlphaFoldDB" id="A0A1Y1WQ19"/>
<comment type="caution">
    <text evidence="3">The sequence shown here is derived from an EMBL/GenBank/DDBJ whole genome shotgun (WGS) entry which is preliminary data.</text>
</comment>
<dbReference type="OrthoDB" id="10510311at2759"/>
<keyword evidence="4" id="KW-1185">Reference proteome</keyword>